<dbReference type="GO" id="GO:0140359">
    <property type="term" value="F:ABC-type transporter activity"/>
    <property type="evidence" value="ECO:0007669"/>
    <property type="project" value="InterPro"/>
</dbReference>
<dbReference type="PANTHER" id="PTHR24221">
    <property type="entry name" value="ATP-BINDING CASSETTE SUB-FAMILY B"/>
    <property type="match status" value="1"/>
</dbReference>
<evidence type="ECO:0000256" key="7">
    <source>
        <dbReference type="SAM" id="Phobius"/>
    </source>
</evidence>
<proteinExistence type="predicted"/>
<dbReference type="RefSeq" id="WP_092008664.1">
    <property type="nucleotide sequence ID" value="NZ_FOYW01000001.1"/>
</dbReference>
<dbReference type="SUPFAM" id="SSF90123">
    <property type="entry name" value="ABC transporter transmembrane region"/>
    <property type="match status" value="1"/>
</dbReference>
<dbReference type="InterPro" id="IPR039421">
    <property type="entry name" value="Type_1_exporter"/>
</dbReference>
<comment type="subcellular location">
    <subcellularLocation>
        <location evidence="1">Cell membrane</location>
        <topology evidence="1">Multi-pass membrane protein</topology>
    </subcellularLocation>
</comment>
<evidence type="ECO:0000256" key="4">
    <source>
        <dbReference type="ARBA" id="ARBA00022840"/>
    </source>
</evidence>
<dbReference type="NCBIfam" id="TIGR02857">
    <property type="entry name" value="CydD"/>
    <property type="match status" value="1"/>
</dbReference>
<dbReference type="CDD" id="cd18584">
    <property type="entry name" value="ABC_6TM_AarD_CydD"/>
    <property type="match status" value="1"/>
</dbReference>
<dbReference type="GO" id="GO:0034040">
    <property type="term" value="F:ATPase-coupled lipid transmembrane transporter activity"/>
    <property type="evidence" value="ECO:0007669"/>
    <property type="project" value="TreeGrafter"/>
</dbReference>
<evidence type="ECO:0000313" key="11">
    <source>
        <dbReference type="Proteomes" id="UP000198644"/>
    </source>
</evidence>
<dbReference type="SMART" id="SM00382">
    <property type="entry name" value="AAA"/>
    <property type="match status" value="1"/>
</dbReference>
<evidence type="ECO:0000256" key="2">
    <source>
        <dbReference type="ARBA" id="ARBA00022692"/>
    </source>
</evidence>
<feature type="transmembrane region" description="Helical" evidence="7">
    <location>
        <begin position="31"/>
        <end position="53"/>
    </location>
</feature>
<dbReference type="GO" id="GO:0005524">
    <property type="term" value="F:ATP binding"/>
    <property type="evidence" value="ECO:0007669"/>
    <property type="project" value="UniProtKB-KW"/>
</dbReference>
<dbReference type="InterPro" id="IPR003439">
    <property type="entry name" value="ABC_transporter-like_ATP-bd"/>
</dbReference>
<feature type="transmembrane region" description="Helical" evidence="7">
    <location>
        <begin position="170"/>
        <end position="190"/>
    </location>
</feature>
<dbReference type="PROSITE" id="PS00211">
    <property type="entry name" value="ABC_TRANSPORTER_1"/>
    <property type="match status" value="1"/>
</dbReference>
<feature type="transmembrane region" description="Helical" evidence="7">
    <location>
        <begin position="248"/>
        <end position="275"/>
    </location>
</feature>
<dbReference type="GO" id="GO:0005886">
    <property type="term" value="C:plasma membrane"/>
    <property type="evidence" value="ECO:0007669"/>
    <property type="project" value="UniProtKB-SubCell"/>
</dbReference>
<keyword evidence="2 7" id="KW-0812">Transmembrane</keyword>
<dbReference type="Pfam" id="PF00664">
    <property type="entry name" value="ABC_membrane"/>
    <property type="match status" value="1"/>
</dbReference>
<reference evidence="10 11" key="1">
    <citation type="submission" date="2016-10" db="EMBL/GenBank/DDBJ databases">
        <authorList>
            <person name="de Groot N.N."/>
        </authorList>
    </citation>
    <scope>NUCLEOTIDE SEQUENCE [LARGE SCALE GENOMIC DNA]</scope>
    <source>
        <strain evidence="10 11">CGMCC 1.9167</strain>
    </source>
</reference>
<dbReference type="GO" id="GO:0042883">
    <property type="term" value="P:cysteine transport"/>
    <property type="evidence" value="ECO:0007669"/>
    <property type="project" value="InterPro"/>
</dbReference>
<dbReference type="InterPro" id="IPR036640">
    <property type="entry name" value="ABC1_TM_sf"/>
</dbReference>
<keyword evidence="5 7" id="KW-1133">Transmembrane helix</keyword>
<evidence type="ECO:0000256" key="5">
    <source>
        <dbReference type="ARBA" id="ARBA00022989"/>
    </source>
</evidence>
<feature type="domain" description="ABC transporter" evidence="8">
    <location>
        <begin position="353"/>
        <end position="559"/>
    </location>
</feature>
<dbReference type="STRING" id="650891.SAMN05216203_0443"/>
<dbReference type="EMBL" id="FOYW01000001">
    <property type="protein sequence ID" value="SFR45277.1"/>
    <property type="molecule type" value="Genomic_DNA"/>
</dbReference>
<dbReference type="InterPro" id="IPR011527">
    <property type="entry name" value="ABC1_TM_dom"/>
</dbReference>
<keyword evidence="3" id="KW-0547">Nucleotide-binding</keyword>
<feature type="domain" description="ABC transmembrane type-1" evidence="9">
    <location>
        <begin position="29"/>
        <end position="318"/>
    </location>
</feature>
<dbReference type="InterPro" id="IPR014216">
    <property type="entry name" value="ABC_transptr_CydD"/>
</dbReference>
<dbReference type="InterPro" id="IPR027417">
    <property type="entry name" value="P-loop_NTPase"/>
</dbReference>
<keyword evidence="6 7" id="KW-0472">Membrane</keyword>
<dbReference type="Pfam" id="PF00005">
    <property type="entry name" value="ABC_tran"/>
    <property type="match status" value="1"/>
</dbReference>
<keyword evidence="11" id="KW-1185">Reference proteome</keyword>
<dbReference type="PROSITE" id="PS50893">
    <property type="entry name" value="ABC_TRANSPORTER_2"/>
    <property type="match status" value="1"/>
</dbReference>
<dbReference type="InterPro" id="IPR017871">
    <property type="entry name" value="ABC_transporter-like_CS"/>
</dbReference>
<feature type="transmembrane region" description="Helical" evidence="7">
    <location>
        <begin position="65"/>
        <end position="85"/>
    </location>
</feature>
<dbReference type="OrthoDB" id="9806127at2"/>
<dbReference type="GO" id="GO:0016887">
    <property type="term" value="F:ATP hydrolysis activity"/>
    <property type="evidence" value="ECO:0007669"/>
    <property type="project" value="InterPro"/>
</dbReference>
<dbReference type="PANTHER" id="PTHR24221:SF261">
    <property type="entry name" value="GLUTATHIONE_L-CYSTEINE TRANSPORT SYSTEM ATP-BINDING_PERMEASE PROTEIN CYDD"/>
    <property type="match status" value="1"/>
</dbReference>
<evidence type="ECO:0000313" key="10">
    <source>
        <dbReference type="EMBL" id="SFR45277.1"/>
    </source>
</evidence>
<dbReference type="PROSITE" id="PS50929">
    <property type="entry name" value="ABC_TM1F"/>
    <property type="match status" value="1"/>
</dbReference>
<accession>A0A1I6GTA9</accession>
<organism evidence="10 11">
    <name type="scientific">Marinobacter daqiaonensis</name>
    <dbReference type="NCBI Taxonomy" id="650891"/>
    <lineage>
        <taxon>Bacteria</taxon>
        <taxon>Pseudomonadati</taxon>
        <taxon>Pseudomonadota</taxon>
        <taxon>Gammaproteobacteria</taxon>
        <taxon>Pseudomonadales</taxon>
        <taxon>Marinobacteraceae</taxon>
        <taxon>Marinobacter</taxon>
    </lineage>
</organism>
<evidence type="ECO:0000256" key="6">
    <source>
        <dbReference type="ARBA" id="ARBA00023136"/>
    </source>
</evidence>
<dbReference type="Proteomes" id="UP000198644">
    <property type="component" value="Unassembled WGS sequence"/>
</dbReference>
<dbReference type="Gene3D" id="3.40.50.300">
    <property type="entry name" value="P-loop containing nucleotide triphosphate hydrolases"/>
    <property type="match status" value="1"/>
</dbReference>
<protein>
    <submittedName>
        <fullName evidence="10">ATP-binding cassette, subfamily C, CydD</fullName>
    </submittedName>
</protein>
<evidence type="ECO:0000259" key="9">
    <source>
        <dbReference type="PROSITE" id="PS50929"/>
    </source>
</evidence>
<keyword evidence="4 10" id="KW-0067">ATP-binding</keyword>
<dbReference type="Gene3D" id="1.20.1560.10">
    <property type="entry name" value="ABC transporter type 1, transmembrane domain"/>
    <property type="match status" value="1"/>
</dbReference>
<gene>
    <name evidence="10" type="ORF">SAMN05216203_0443</name>
</gene>
<evidence type="ECO:0000256" key="1">
    <source>
        <dbReference type="ARBA" id="ARBA00004651"/>
    </source>
</evidence>
<evidence type="ECO:0000259" key="8">
    <source>
        <dbReference type="PROSITE" id="PS50893"/>
    </source>
</evidence>
<dbReference type="InterPro" id="IPR003593">
    <property type="entry name" value="AAA+_ATPase"/>
</dbReference>
<dbReference type="SUPFAM" id="SSF52540">
    <property type="entry name" value="P-loop containing nucleoside triphosphate hydrolases"/>
    <property type="match status" value="1"/>
</dbReference>
<name>A0A1I6GTA9_9GAMM</name>
<dbReference type="AlphaFoldDB" id="A0A1I6GTA9"/>
<sequence>MRAIINTSTNSAAGWLREYQSVANRQIRGSVVAGTLAGAAAIVQLGMMAALAHQALVVEAPVSDWLPWLAGIIVALLARGAALAVQGRLSAMASRHIRALLRRNLLQAVRARGPVALADTSSGTLASEWLEQVDALHGYYAHFLPQTILCVSVPLMILAVTFWLDWLAALFLLLSAPLIPLFMALVGMGAERLNQQHMRSLGRLSGLFLDRIRGLTTLQLYQRTGAATADIHWATDHYRRINLKTLRVAFLSSAVLEFFASVAIAVIAIYVGFGLLGYIDYGPSDQLTLFSGLFVLLLAPEFFQPLRQLAQHYHDRATALGAASQLAARLGSAPPKEASAAAPDQSRGDRPAVQVDGLTVIYPGDRRALDSVSFAVEAGEFVAIRGPSGSGKSTLLQALAGFLPSASGTATVLGQEPGALPLGWLGQTPYLRQDSWAGNLRLAAPDASDAELMDALEQVGLAHVVRGRPEGLNAPISEEGVGLSGGQARRLALARIFLARYPLILMDEPTAGLDRASEDLVIAAIRALRRDGSTLVVVSHHPAVMEAADRCLNMERGRLC</sequence>
<evidence type="ECO:0000256" key="3">
    <source>
        <dbReference type="ARBA" id="ARBA00022741"/>
    </source>
</evidence>
<feature type="transmembrane region" description="Helical" evidence="7">
    <location>
        <begin position="143"/>
        <end position="164"/>
    </location>
</feature>